<dbReference type="InterPro" id="IPR001610">
    <property type="entry name" value="PAC"/>
</dbReference>
<feature type="coiled-coil region" evidence="13">
    <location>
        <begin position="836"/>
        <end position="892"/>
    </location>
</feature>
<dbReference type="PROSITE" id="PS50113">
    <property type="entry name" value="PAC"/>
    <property type="match status" value="4"/>
</dbReference>
<dbReference type="Pfam" id="PF13185">
    <property type="entry name" value="GAF_2"/>
    <property type="match status" value="1"/>
</dbReference>
<feature type="domain" description="PAC" evidence="17">
    <location>
        <begin position="1320"/>
        <end position="1373"/>
    </location>
</feature>
<dbReference type="GO" id="GO:0000155">
    <property type="term" value="F:phosphorelay sensor kinase activity"/>
    <property type="evidence" value="ECO:0007669"/>
    <property type="project" value="InterPro"/>
</dbReference>
<comment type="catalytic activity">
    <reaction evidence="1">
        <text>ATP + protein L-histidine = ADP + protein N-phospho-L-histidine.</text>
        <dbReference type="EC" id="2.7.13.3"/>
    </reaction>
</comment>
<dbReference type="RefSeq" id="WP_005986170.1">
    <property type="nucleotide sequence ID" value="NZ_AOSV01000018.1"/>
</dbReference>
<dbReference type="SMART" id="SM00387">
    <property type="entry name" value="HATPase_c"/>
    <property type="match status" value="1"/>
</dbReference>
<comment type="caution">
    <text evidence="11">Lacks conserved residue(s) required for the propagation of feature annotation.</text>
</comment>
<protein>
    <recommendedName>
        <fullName evidence="10">Sensory/regulatory protein RpfC</fullName>
        <ecNumber evidence="2">2.7.13.3</ecNumber>
    </recommendedName>
</protein>
<dbReference type="SMART" id="SM00138">
    <property type="entry name" value="MeTrc"/>
    <property type="match status" value="1"/>
</dbReference>
<proteinExistence type="predicted"/>
<dbReference type="GO" id="GO:0005737">
    <property type="term" value="C:cytoplasm"/>
    <property type="evidence" value="ECO:0007669"/>
    <property type="project" value="InterPro"/>
</dbReference>
<comment type="caution">
    <text evidence="20">The sequence shown here is derived from an EMBL/GenBank/DDBJ whole genome shotgun (WGS) entry which is preliminary data.</text>
</comment>
<dbReference type="PATRIC" id="fig|1262666.3.peg.1752"/>
<evidence type="ECO:0000313" key="20">
    <source>
        <dbReference type="EMBL" id="EMG37439.1"/>
    </source>
</evidence>
<evidence type="ECO:0000256" key="1">
    <source>
        <dbReference type="ARBA" id="ARBA00000085"/>
    </source>
</evidence>
<feature type="domain" description="CheR-type methyltransferase" evidence="19">
    <location>
        <begin position="218"/>
        <end position="473"/>
    </location>
</feature>
<keyword evidence="7" id="KW-0067">ATP-binding</keyword>
<evidence type="ECO:0000256" key="2">
    <source>
        <dbReference type="ARBA" id="ARBA00012438"/>
    </source>
</evidence>
<evidence type="ECO:0000256" key="5">
    <source>
        <dbReference type="ARBA" id="ARBA00022741"/>
    </source>
</evidence>
<feature type="domain" description="Histidine kinase" evidence="14">
    <location>
        <begin position="1568"/>
        <end position="1791"/>
    </location>
</feature>
<dbReference type="Gene3D" id="1.10.287.130">
    <property type="match status" value="1"/>
</dbReference>
<dbReference type="Gene3D" id="3.30.565.10">
    <property type="entry name" value="Histidine kinase-like ATPase, C-terminal domain"/>
    <property type="match status" value="1"/>
</dbReference>
<evidence type="ECO:0000259" key="15">
    <source>
        <dbReference type="PROSITE" id="PS50110"/>
    </source>
</evidence>
<dbReference type="SUPFAM" id="SSF47384">
    <property type="entry name" value="Homodimeric domain of signal transducing histidine kinase"/>
    <property type="match status" value="1"/>
</dbReference>
<dbReference type="EC" id="2.7.13.3" evidence="2"/>
<keyword evidence="5" id="KW-0547">Nucleotide-binding</keyword>
<evidence type="ECO:0000256" key="13">
    <source>
        <dbReference type="SAM" id="Coils"/>
    </source>
</evidence>
<dbReference type="SUPFAM" id="SSF47757">
    <property type="entry name" value="Chemotaxis receptor methyltransferase CheR, N-terminal domain"/>
    <property type="match status" value="1"/>
</dbReference>
<dbReference type="PROSITE" id="PS50122">
    <property type="entry name" value="CHEB"/>
    <property type="match status" value="1"/>
</dbReference>
<dbReference type="SMART" id="SM00388">
    <property type="entry name" value="HisKA"/>
    <property type="match status" value="1"/>
</dbReference>
<dbReference type="NCBIfam" id="TIGR00229">
    <property type="entry name" value="sensory_box"/>
    <property type="match status" value="3"/>
</dbReference>
<dbReference type="InterPro" id="IPR000700">
    <property type="entry name" value="PAS-assoc_C"/>
</dbReference>
<dbReference type="Pfam" id="PF01339">
    <property type="entry name" value="CheB_methylest"/>
    <property type="match status" value="1"/>
</dbReference>
<dbReference type="PRINTS" id="PR00996">
    <property type="entry name" value="CHERMTFRASE"/>
</dbReference>
<dbReference type="SUPFAM" id="SSF52172">
    <property type="entry name" value="CheY-like"/>
    <property type="match status" value="1"/>
</dbReference>
<dbReference type="SUPFAM" id="SSF53335">
    <property type="entry name" value="S-adenosyl-L-methionine-dependent methyltransferases"/>
    <property type="match status" value="1"/>
</dbReference>
<dbReference type="Pfam" id="PF13596">
    <property type="entry name" value="PAS_10"/>
    <property type="match status" value="1"/>
</dbReference>
<dbReference type="Pfam" id="PF13188">
    <property type="entry name" value="PAS_8"/>
    <property type="match status" value="1"/>
</dbReference>
<accession>M5PTN2</accession>
<dbReference type="SMART" id="SM00448">
    <property type="entry name" value="REC"/>
    <property type="match status" value="1"/>
</dbReference>
<dbReference type="FunFam" id="1.10.287.130:FF:000002">
    <property type="entry name" value="Two-component osmosensing histidine kinase"/>
    <property type="match status" value="1"/>
</dbReference>
<dbReference type="Pfam" id="PF00512">
    <property type="entry name" value="HisKA"/>
    <property type="match status" value="1"/>
</dbReference>
<dbReference type="PROSITE" id="PS50110">
    <property type="entry name" value="RESPONSE_REGULATORY"/>
    <property type="match status" value="1"/>
</dbReference>
<dbReference type="PANTHER" id="PTHR45339">
    <property type="entry name" value="HYBRID SIGNAL TRANSDUCTION HISTIDINE KINASE J"/>
    <property type="match status" value="1"/>
</dbReference>
<dbReference type="SUPFAM" id="SSF55874">
    <property type="entry name" value="ATPase domain of HSP90 chaperone/DNA topoisomerase II/histidine kinase"/>
    <property type="match status" value="1"/>
</dbReference>
<dbReference type="InterPro" id="IPR035965">
    <property type="entry name" value="PAS-like_dom_sf"/>
</dbReference>
<dbReference type="SUPFAM" id="SSF55781">
    <property type="entry name" value="GAF domain-like"/>
    <property type="match status" value="1"/>
</dbReference>
<dbReference type="EMBL" id="AOSV01000018">
    <property type="protein sequence ID" value="EMG37439.1"/>
    <property type="molecule type" value="Genomic_DNA"/>
</dbReference>
<feature type="domain" description="PAS" evidence="16">
    <location>
        <begin position="1249"/>
        <end position="1320"/>
    </location>
</feature>
<dbReference type="Gene3D" id="3.30.450.40">
    <property type="match status" value="1"/>
</dbReference>
<dbReference type="Pfam" id="PF02518">
    <property type="entry name" value="HATPase_c"/>
    <property type="match status" value="1"/>
</dbReference>
<dbReference type="InterPro" id="IPR005467">
    <property type="entry name" value="His_kinase_dom"/>
</dbReference>
<dbReference type="InterPro" id="IPR022641">
    <property type="entry name" value="CheR_N"/>
</dbReference>
<keyword evidence="6" id="KW-0418">Kinase</keyword>
<dbReference type="CDD" id="cd00082">
    <property type="entry name" value="HisKA"/>
    <property type="match status" value="1"/>
</dbReference>
<evidence type="ECO:0000256" key="7">
    <source>
        <dbReference type="ARBA" id="ARBA00022840"/>
    </source>
</evidence>
<dbReference type="Pfam" id="PF08447">
    <property type="entry name" value="PAS_3"/>
    <property type="match status" value="2"/>
</dbReference>
<dbReference type="InterPro" id="IPR036890">
    <property type="entry name" value="HATPase_C_sf"/>
</dbReference>
<dbReference type="InterPro" id="IPR003018">
    <property type="entry name" value="GAF"/>
</dbReference>
<dbReference type="InterPro" id="IPR000673">
    <property type="entry name" value="Sig_transdc_resp-reg_Me-estase"/>
</dbReference>
<dbReference type="InterPro" id="IPR022642">
    <property type="entry name" value="CheR_C"/>
</dbReference>
<dbReference type="PROSITE" id="PS50112">
    <property type="entry name" value="PAS"/>
    <property type="match status" value="3"/>
</dbReference>
<dbReference type="Gene3D" id="3.40.50.2300">
    <property type="match status" value="1"/>
</dbReference>
<dbReference type="GO" id="GO:0005524">
    <property type="term" value="F:ATP binding"/>
    <property type="evidence" value="ECO:0007669"/>
    <property type="project" value="UniProtKB-KW"/>
</dbReference>
<name>M5PTN2_DESAF</name>
<dbReference type="CDD" id="cd00130">
    <property type="entry name" value="PAS"/>
    <property type="match status" value="3"/>
</dbReference>
<dbReference type="Gene3D" id="3.40.50.150">
    <property type="entry name" value="Vaccinia Virus protein VP39"/>
    <property type="match status" value="1"/>
</dbReference>
<dbReference type="InterPro" id="IPR029016">
    <property type="entry name" value="GAF-like_dom_sf"/>
</dbReference>
<evidence type="ECO:0000259" key="16">
    <source>
        <dbReference type="PROSITE" id="PS50112"/>
    </source>
</evidence>
<dbReference type="Pfam" id="PF00072">
    <property type="entry name" value="Response_reg"/>
    <property type="match status" value="1"/>
</dbReference>
<keyword evidence="13" id="KW-0175">Coiled coil</keyword>
<dbReference type="InterPro" id="IPR003594">
    <property type="entry name" value="HATPase_dom"/>
</dbReference>
<dbReference type="GO" id="GO:0008757">
    <property type="term" value="F:S-adenosylmethionine-dependent methyltransferase activity"/>
    <property type="evidence" value="ECO:0007669"/>
    <property type="project" value="InterPro"/>
</dbReference>
<keyword evidence="3 12" id="KW-0597">Phosphoprotein</keyword>
<keyword evidence="8" id="KW-0902">Two-component regulatory system</keyword>
<dbReference type="InterPro" id="IPR035909">
    <property type="entry name" value="CheB_C"/>
</dbReference>
<feature type="modified residue" description="4-aspartylphosphate" evidence="12">
    <location>
        <position position="1863"/>
    </location>
</feature>
<evidence type="ECO:0000256" key="3">
    <source>
        <dbReference type="ARBA" id="ARBA00022553"/>
    </source>
</evidence>
<dbReference type="PROSITE" id="PS50109">
    <property type="entry name" value="HIS_KIN"/>
    <property type="match status" value="1"/>
</dbReference>
<evidence type="ECO:0000256" key="11">
    <source>
        <dbReference type="PROSITE-ProRule" id="PRU00050"/>
    </source>
</evidence>
<dbReference type="Pfam" id="PF03705">
    <property type="entry name" value="CheR_N"/>
    <property type="match status" value="1"/>
</dbReference>
<feature type="coiled-coil region" evidence="13">
    <location>
        <begin position="1374"/>
        <end position="1401"/>
    </location>
</feature>
<evidence type="ECO:0000259" key="17">
    <source>
        <dbReference type="PROSITE" id="PS50113"/>
    </source>
</evidence>
<gene>
    <name evidence="20" type="ORF">PCS_01729</name>
</gene>
<feature type="domain" description="PAC" evidence="17">
    <location>
        <begin position="795"/>
        <end position="845"/>
    </location>
</feature>
<dbReference type="InterPro" id="IPR029063">
    <property type="entry name" value="SAM-dependent_MTases_sf"/>
</dbReference>
<dbReference type="GO" id="GO:0006935">
    <property type="term" value="P:chemotaxis"/>
    <property type="evidence" value="ECO:0007669"/>
    <property type="project" value="InterPro"/>
</dbReference>
<evidence type="ECO:0000256" key="9">
    <source>
        <dbReference type="ARBA" id="ARBA00064003"/>
    </source>
</evidence>
<dbReference type="InterPro" id="IPR001789">
    <property type="entry name" value="Sig_transdc_resp-reg_receiver"/>
</dbReference>
<evidence type="ECO:0000256" key="4">
    <source>
        <dbReference type="ARBA" id="ARBA00022679"/>
    </source>
</evidence>
<dbReference type="Gene3D" id="3.40.50.180">
    <property type="entry name" value="Methylesterase CheB, C-terminal domain"/>
    <property type="match status" value="1"/>
</dbReference>
<evidence type="ECO:0000256" key="12">
    <source>
        <dbReference type="PROSITE-ProRule" id="PRU00169"/>
    </source>
</evidence>
<dbReference type="OrthoDB" id="9786165at2"/>
<feature type="domain" description="PAS" evidence="16">
    <location>
        <begin position="1019"/>
        <end position="1089"/>
    </location>
</feature>
<feature type="coiled-coil region" evidence="13">
    <location>
        <begin position="642"/>
        <end position="729"/>
    </location>
</feature>
<evidence type="ECO:0000259" key="14">
    <source>
        <dbReference type="PROSITE" id="PS50109"/>
    </source>
</evidence>
<feature type="domain" description="PAS" evidence="16">
    <location>
        <begin position="885"/>
        <end position="927"/>
    </location>
</feature>
<keyword evidence="4" id="KW-0808">Transferase</keyword>
<dbReference type="SMART" id="SM00086">
    <property type="entry name" value="PAC"/>
    <property type="match status" value="4"/>
</dbReference>
<dbReference type="Proteomes" id="UP000011922">
    <property type="component" value="Unassembled WGS sequence"/>
</dbReference>
<evidence type="ECO:0000256" key="8">
    <source>
        <dbReference type="ARBA" id="ARBA00023012"/>
    </source>
</evidence>
<evidence type="ECO:0000256" key="6">
    <source>
        <dbReference type="ARBA" id="ARBA00022777"/>
    </source>
</evidence>
<dbReference type="Pfam" id="PF01739">
    <property type="entry name" value="CheR"/>
    <property type="match status" value="1"/>
</dbReference>
<feature type="domain" description="CheB-type methylesterase" evidence="18">
    <location>
        <begin position="8"/>
        <end position="190"/>
    </location>
</feature>
<dbReference type="InterPro" id="IPR011006">
    <property type="entry name" value="CheY-like_superfamily"/>
</dbReference>
<dbReference type="CDD" id="cd16922">
    <property type="entry name" value="HATPase_EvgS-ArcB-TorS-like"/>
    <property type="match status" value="1"/>
</dbReference>
<dbReference type="CDD" id="cd17546">
    <property type="entry name" value="REC_hyHK_CKI1_RcsC-like"/>
    <property type="match status" value="1"/>
</dbReference>
<dbReference type="SMART" id="SM00091">
    <property type="entry name" value="PAS"/>
    <property type="match status" value="5"/>
</dbReference>
<organism evidence="20 21">
    <name type="scientific">Desulfocurvibacter africanus PCS</name>
    <dbReference type="NCBI Taxonomy" id="1262666"/>
    <lineage>
        <taxon>Bacteria</taxon>
        <taxon>Pseudomonadati</taxon>
        <taxon>Thermodesulfobacteriota</taxon>
        <taxon>Desulfovibrionia</taxon>
        <taxon>Desulfovibrionales</taxon>
        <taxon>Desulfovibrionaceae</taxon>
        <taxon>Desulfocurvibacter</taxon>
    </lineage>
</organism>
<dbReference type="GO" id="GO:0008984">
    <property type="term" value="F:protein-glutamate methylesterase activity"/>
    <property type="evidence" value="ECO:0007669"/>
    <property type="project" value="InterPro"/>
</dbReference>
<dbReference type="SUPFAM" id="SSF52738">
    <property type="entry name" value="Methylesterase CheB, C-terminal domain"/>
    <property type="match status" value="1"/>
</dbReference>
<evidence type="ECO:0000259" key="19">
    <source>
        <dbReference type="PROSITE" id="PS50123"/>
    </source>
</evidence>
<dbReference type="SMART" id="SM00065">
    <property type="entry name" value="GAF"/>
    <property type="match status" value="1"/>
</dbReference>
<dbReference type="PANTHER" id="PTHR45339:SF1">
    <property type="entry name" value="HYBRID SIGNAL TRANSDUCTION HISTIDINE KINASE J"/>
    <property type="match status" value="1"/>
</dbReference>
<feature type="domain" description="PAC" evidence="17">
    <location>
        <begin position="1093"/>
        <end position="1145"/>
    </location>
</feature>
<dbReference type="Gene3D" id="2.10.70.100">
    <property type="match status" value="1"/>
</dbReference>
<feature type="domain" description="PAC" evidence="17">
    <location>
        <begin position="965"/>
        <end position="1018"/>
    </location>
</feature>
<dbReference type="InterPro" id="IPR036097">
    <property type="entry name" value="HisK_dim/P_sf"/>
</dbReference>
<dbReference type="SUPFAM" id="SSF55785">
    <property type="entry name" value="PYP-like sensor domain (PAS domain)"/>
    <property type="match status" value="5"/>
</dbReference>
<evidence type="ECO:0000259" key="18">
    <source>
        <dbReference type="PROSITE" id="PS50122"/>
    </source>
</evidence>
<dbReference type="CDD" id="cd16434">
    <property type="entry name" value="CheB-CheR_fusion"/>
    <property type="match status" value="1"/>
</dbReference>
<sequence length="1935" mass="214222">MNSNVFPIVAIFVSAGGLQALESLLAGLPRNPGLALVVVMQGKWSSDASLHGILSAQARFQVVCAGHGMAVQADTAYVISPNQSMKIEHGLLRLASSADEVLKPHPFDRFLRSLAVDRGPCAACVMLSGAGLDGIAGLRAIRAAGGLCLILEGAEIQDGLPRKAVQSGLADFVLPAASMGGTLLDLVSCRTRSRQGSQNEGSRLPEDAQSLAAIIAAVQQAAGQDFSQYKHSTLLRRTHKRMLAVGAATLQDYARLVATDEDEARALKDDLLIGVTRFFRDHEAFDLLARRVLPEVLARSPQDDLVRIWCVGCSTGEEAYSVAMLFLEHMEQTGDKRGLQVFATDADFEGIEAARAGVYSASAAADIGERRRTRFFMPEGEYFRVLPKLRDSIVFAVQDLLRDPPIMRIDLIVCRNMLIYLDSPAQKIAAQIFFQSLHPGGFLLLGPSETLGGCGELFQVEDKKWKLFKRRPSATLPKGALLTMPVRRIASIGSEQRVQLKPAEDLGLTLLRSLARRYGRPALLVGERNDILHSFGDLGPYLSFPEGEPTNALFRTARPFLRPHLRAALHKCRKDGVPVALEDLHDDGSAAPRFRLMVSPLGADGSPGVLLVVFEASERRDESETLDQEPIAPTALGRNELVRRLEDQLRVTGEELQDMLARHESTHEELSAANEELISMNEELQSSNEELESSQEELQAMNEELYALNTELQAKVAELADLNSDIENLFRSTEIATIFLDQRLCIKRFTPRATDIFHLRQEDRGRPLFQLASLLESGQEDALAEDCRRALTELASIEKEVRSKPGRTFHVRISPYHSLANMIEGLVLIFVDITERKAMEEELRQHRDELERLVAERTDELATANSALTDLLADVETARNEAQQRARELAAAISSMTEGIMLFDQDRRLLKINQVAQAMFGYTAEMLTLSLEDRAGPLLAETLDGQPLGFDSLPIMRAFGGETVRDMEIRYVIPGRSEPLYASVSAAPVQLPDGRQIGAIVTFADIGQRIEADRLLRESEARYRATFEQAAVGIGHRTVNGEIIKVNDRYCEIVGRSREELLELKSQNITHPDDVDGDLDLISQLLSGRIDTYTREKRYLRKDGSPVWVNLSASLVHAPDGRPAYTIAVVQDISARKQAEERAESVAKFPEQNPYPVLRFDRDGTLLYANKASRLLVGSPESPLEKTSSDLLETIRQAVRMGQRRDMEVFLDGSAYLLAIAPIPDQDYVNVYGMDVTALTKVQNALRESQADLDRAQTVAQTGSWRLDIRRNELIWSDETYRLFGIPQGTPLTYELFLSRVHPDDQEQVATKWTAAVKGEAYDIEHRIIVAGAVKWVREVAELEFDEKGKLLGGFGTVQDITDRKRMEQELILARERAEQRARIEERLAQAAQDLSTARDLESIMAVVRTSTRELTGADGVSFILRDGDKCFYADEDAIEPLWKGQHFPMDMCISGWVMLNRQTAVIRDIYADPRIPVDAYRPTFVKSLAMVPVCSANPVAAIGAYWAAENTPEPDAVRFLQSLADLASVAMDNVRLYDELRQWAEALEAQKEVAEQATKAKSEFLANMSHEIRTPMNGILGMNELALMRVSDAQAREYLLLAKKSGLALLDIINDILDLSKIEAGKIALDQEPFDLRDVLESTLKPLSLGAGERGLHIQHTLEDCAPKRLIGDKGRLRQVLTNLVSNAVKFSEQGVVRVTVRNNGEASSPGRAQLLFTVADQGIGIPPDKLASIFESFAQLKSSAHIKYGGTGLGLTICRQLVELMGGSIWAESDVGKGSTFFFTIECDVAQEEEPKTETGRPQKVFQKRRLKVLLAEDNKVNQLLAMELLRRKGHSVSLAVNGHEALAKLSAEPFDLVLMDVLMPEMDGDEAAKRIRAGEAGDPKIPIVALTAYALKGDREKLLDAGMDDYLSKPIDLEEFDRVLARLFTTND</sequence>
<dbReference type="PROSITE" id="PS50123">
    <property type="entry name" value="CHER"/>
    <property type="match status" value="1"/>
</dbReference>
<dbReference type="GO" id="GO:0000156">
    <property type="term" value="F:phosphorelay response regulator activity"/>
    <property type="evidence" value="ECO:0007669"/>
    <property type="project" value="InterPro"/>
</dbReference>
<dbReference type="InterPro" id="IPR000014">
    <property type="entry name" value="PAS"/>
</dbReference>
<dbReference type="InterPro" id="IPR003661">
    <property type="entry name" value="HisK_dim/P_dom"/>
</dbReference>
<comment type="subunit">
    <text evidence="9">At low DSF concentrations, interacts with RpfF.</text>
</comment>
<feature type="domain" description="Response regulatory" evidence="15">
    <location>
        <begin position="1814"/>
        <end position="1931"/>
    </location>
</feature>
<dbReference type="FunFam" id="3.30.565.10:FF:000010">
    <property type="entry name" value="Sensor histidine kinase RcsC"/>
    <property type="match status" value="1"/>
</dbReference>
<reference evidence="20 21" key="1">
    <citation type="journal article" date="2013" name="Genome Announc.">
        <title>Draft Genome Sequence for Desulfovibrio africanus Strain PCS.</title>
        <authorList>
            <person name="Brown S.D."/>
            <person name="Utturkar S.M."/>
            <person name="Arkin A.P."/>
            <person name="Deutschbauer A.M."/>
            <person name="Elias D.A."/>
            <person name="Hazen T.C."/>
            <person name="Chakraborty R."/>
        </authorList>
    </citation>
    <scope>NUCLEOTIDE SEQUENCE [LARGE SCALE GENOMIC DNA]</scope>
    <source>
        <strain evidence="20 21">PCS</strain>
    </source>
</reference>
<evidence type="ECO:0000256" key="10">
    <source>
        <dbReference type="ARBA" id="ARBA00068150"/>
    </source>
</evidence>
<evidence type="ECO:0000313" key="21">
    <source>
        <dbReference type="Proteomes" id="UP000011922"/>
    </source>
</evidence>
<dbReference type="InterPro" id="IPR000780">
    <property type="entry name" value="CheR_MeTrfase"/>
</dbReference>
<dbReference type="Gene3D" id="3.30.450.20">
    <property type="entry name" value="PAS domain"/>
    <property type="match status" value="4"/>
</dbReference>
<dbReference type="InterPro" id="IPR013655">
    <property type="entry name" value="PAS_fold_3"/>
</dbReference>